<sequence>MSVELALAVIGLVEGSIKLVRKIKSTCQAYQKADESIKERFELLESIWVKVKTQLELLTSISSHLTDELLQCQLNLLQRLKGRLAQAASQLEAVDPKKIESKGKAADVLRKWKFALVKSGLDELIAELEAWQQRFDPSWYLIILMSGKVLDNKLAQLADNKSSQSSQMSTPLTNLLAIRSTLNPDSESQRKSHMNLGHDGLKDAQNSDIPFTAAYAAMRAGSSNLLIVERISCPSGMASQVKTDVENLAKKLQNVDPDTFGLLRCKGIIKHRDSSKQLSAIDVIYNTPLNCQPPRTLRHRLLQKKPMSLSAIMRISKQLVRSVHYVHTCGFVHKNIRPENVLIFPSGDNVSLGPSFLIGFTEFRNANFQTNLYGDAAWHRNIYRHPQRQGPFVVDRYVMQHDIYSLGVCLLEVALWASFVWYPAEDGSAAPVPGMALGINCSDKDFESPQLTRQQRTKEQLVALAERELPPRVGDIYTSIVVDCMKCLDQDNENFALIDGMKDEDGIVVGVRIRLKIDINGANATDAIAPDSMSPTRRGYTPESYRKVRLTCHC</sequence>
<evidence type="ECO:0000313" key="2">
    <source>
        <dbReference type="EMBL" id="KAJ3577496.1"/>
    </source>
</evidence>
<keyword evidence="3" id="KW-1185">Reference proteome</keyword>
<evidence type="ECO:0000259" key="1">
    <source>
        <dbReference type="PROSITE" id="PS50011"/>
    </source>
</evidence>
<feature type="domain" description="Protein kinase" evidence="1">
    <location>
        <begin position="190"/>
        <end position="473"/>
    </location>
</feature>
<dbReference type="Proteomes" id="UP001148614">
    <property type="component" value="Unassembled WGS sequence"/>
</dbReference>
<dbReference type="InterPro" id="IPR011009">
    <property type="entry name" value="Kinase-like_dom_sf"/>
</dbReference>
<dbReference type="Gene3D" id="1.10.510.10">
    <property type="entry name" value="Transferase(Phosphotransferase) domain 1"/>
    <property type="match status" value="1"/>
</dbReference>
<dbReference type="GO" id="GO:0005524">
    <property type="term" value="F:ATP binding"/>
    <property type="evidence" value="ECO:0007669"/>
    <property type="project" value="InterPro"/>
</dbReference>
<dbReference type="VEuPathDB" id="FungiDB:F4678DRAFT_452052"/>
<dbReference type="SUPFAM" id="SSF56112">
    <property type="entry name" value="Protein kinase-like (PK-like)"/>
    <property type="match status" value="1"/>
</dbReference>
<dbReference type="PROSITE" id="PS50011">
    <property type="entry name" value="PROTEIN_KINASE_DOM"/>
    <property type="match status" value="1"/>
</dbReference>
<dbReference type="GO" id="GO:0004672">
    <property type="term" value="F:protein kinase activity"/>
    <property type="evidence" value="ECO:0007669"/>
    <property type="project" value="InterPro"/>
</dbReference>
<accession>A0A9W8TQG9</accession>
<proteinExistence type="predicted"/>
<dbReference type="PANTHER" id="PTHR37542">
    <property type="entry name" value="HELO DOMAIN-CONTAINING PROTEIN-RELATED"/>
    <property type="match status" value="1"/>
</dbReference>
<dbReference type="EMBL" id="JANPWZ010000359">
    <property type="protein sequence ID" value="KAJ3577496.1"/>
    <property type="molecule type" value="Genomic_DNA"/>
</dbReference>
<reference evidence="2" key="1">
    <citation type="submission" date="2022-07" db="EMBL/GenBank/DDBJ databases">
        <title>Genome Sequence of Xylaria arbuscula.</title>
        <authorList>
            <person name="Buettner E."/>
        </authorList>
    </citation>
    <scope>NUCLEOTIDE SEQUENCE</scope>
    <source>
        <strain evidence="2">VT107</strain>
    </source>
</reference>
<dbReference type="Pfam" id="PF00069">
    <property type="entry name" value="Pkinase"/>
    <property type="match status" value="1"/>
</dbReference>
<organism evidence="2 3">
    <name type="scientific">Xylaria arbuscula</name>
    <dbReference type="NCBI Taxonomy" id="114810"/>
    <lineage>
        <taxon>Eukaryota</taxon>
        <taxon>Fungi</taxon>
        <taxon>Dikarya</taxon>
        <taxon>Ascomycota</taxon>
        <taxon>Pezizomycotina</taxon>
        <taxon>Sordariomycetes</taxon>
        <taxon>Xylariomycetidae</taxon>
        <taxon>Xylariales</taxon>
        <taxon>Xylariaceae</taxon>
        <taxon>Xylaria</taxon>
    </lineage>
</organism>
<dbReference type="InterPro" id="IPR000719">
    <property type="entry name" value="Prot_kinase_dom"/>
</dbReference>
<gene>
    <name evidence="2" type="ORF">NPX13_g3078</name>
</gene>
<dbReference type="PANTHER" id="PTHR37542:SF1">
    <property type="entry name" value="PRION-INHIBITION AND PROPAGATION HELO DOMAIN-CONTAINING PROTEIN"/>
    <property type="match status" value="1"/>
</dbReference>
<name>A0A9W8TQG9_9PEZI</name>
<protein>
    <recommendedName>
        <fullName evidence="1">Protein kinase domain-containing protein</fullName>
    </recommendedName>
</protein>
<dbReference type="AlphaFoldDB" id="A0A9W8TQG9"/>
<comment type="caution">
    <text evidence="2">The sequence shown here is derived from an EMBL/GenBank/DDBJ whole genome shotgun (WGS) entry which is preliminary data.</text>
</comment>
<evidence type="ECO:0000313" key="3">
    <source>
        <dbReference type="Proteomes" id="UP001148614"/>
    </source>
</evidence>